<dbReference type="InterPro" id="IPR004045">
    <property type="entry name" value="Glutathione_S-Trfase_N"/>
</dbReference>
<dbReference type="Proteomes" id="UP000281547">
    <property type="component" value="Unassembled WGS sequence"/>
</dbReference>
<feature type="domain" description="GST N-terminal" evidence="1">
    <location>
        <begin position="2"/>
        <end position="82"/>
    </location>
</feature>
<dbReference type="Gene3D" id="1.20.1050.10">
    <property type="match status" value="1"/>
</dbReference>
<dbReference type="AlphaFoldDB" id="A0A433XFR5"/>
<evidence type="ECO:0000313" key="3">
    <source>
        <dbReference type="Proteomes" id="UP000281547"/>
    </source>
</evidence>
<dbReference type="InterPro" id="IPR036249">
    <property type="entry name" value="Thioredoxin-like_sf"/>
</dbReference>
<sequence>MMKLLIANKNYSSWSMRPWLVLTHFEIPFQEELLLLNGEGWKEAMLARSPSGKVPVLIDGELAIVETLAIIEYLAERFAHKPIWPVDREARALARAASAEMHAGFMKLRGAAPMNLRASHPGRVALDDVADDLARVEALWGGLLERSGGPYLCGAFSAVDAMFAPLATRLRTYDLPVSDMAAEYVEAIYALPAFQSWLADALKEPWIVADDEIDVIQGRGEPETL</sequence>
<dbReference type="PANTHER" id="PTHR42673">
    <property type="entry name" value="MALEYLACETOACETATE ISOMERASE"/>
    <property type="match status" value="1"/>
</dbReference>
<name>A0A433XFR5_9HYPH</name>
<dbReference type="SUPFAM" id="SSF47616">
    <property type="entry name" value="GST C-terminal domain-like"/>
    <property type="match status" value="1"/>
</dbReference>
<dbReference type="InterPro" id="IPR040079">
    <property type="entry name" value="Glutathione_S-Trfase"/>
</dbReference>
<keyword evidence="3" id="KW-1185">Reference proteome</keyword>
<dbReference type="SUPFAM" id="SSF52833">
    <property type="entry name" value="Thioredoxin-like"/>
    <property type="match status" value="1"/>
</dbReference>
<dbReference type="CDD" id="cd03043">
    <property type="entry name" value="GST_N_1"/>
    <property type="match status" value="1"/>
</dbReference>
<dbReference type="RefSeq" id="WP_127187914.1">
    <property type="nucleotide sequence ID" value="NZ_RZNJ01000002.1"/>
</dbReference>
<dbReference type="PROSITE" id="PS50404">
    <property type="entry name" value="GST_NTER"/>
    <property type="match status" value="1"/>
</dbReference>
<dbReference type="OrthoDB" id="9799538at2"/>
<accession>A0A433XFR5</accession>
<dbReference type="GO" id="GO:0004364">
    <property type="term" value="F:glutathione transferase activity"/>
    <property type="evidence" value="ECO:0007669"/>
    <property type="project" value="TreeGrafter"/>
</dbReference>
<dbReference type="EMBL" id="RZNJ01000002">
    <property type="protein sequence ID" value="RUT32957.1"/>
    <property type="molecule type" value="Genomic_DNA"/>
</dbReference>
<dbReference type="GO" id="GO:0006559">
    <property type="term" value="P:L-phenylalanine catabolic process"/>
    <property type="evidence" value="ECO:0007669"/>
    <property type="project" value="TreeGrafter"/>
</dbReference>
<dbReference type="CDD" id="cd03194">
    <property type="entry name" value="GST_C_3"/>
    <property type="match status" value="1"/>
</dbReference>
<dbReference type="InterPro" id="IPR036282">
    <property type="entry name" value="Glutathione-S-Trfase_C_sf"/>
</dbReference>
<evidence type="ECO:0000313" key="2">
    <source>
        <dbReference type="EMBL" id="RUT32957.1"/>
    </source>
</evidence>
<protein>
    <submittedName>
        <fullName evidence="2">Glutathione S-transferase family protein</fullName>
    </submittedName>
</protein>
<reference evidence="2 3" key="1">
    <citation type="journal article" date="2016" name="Int. J. Syst. Evol. Microbiol.">
        <title>Arsenicitalea aurantiaca gen. nov., sp. nov., a new member of the family Hyphomicrobiaceae, isolated from high-arsenic sediment.</title>
        <authorList>
            <person name="Mu Y."/>
            <person name="Zhou L."/>
            <person name="Zeng X.C."/>
            <person name="Liu L."/>
            <person name="Pan Y."/>
            <person name="Chen X."/>
            <person name="Wang J."/>
            <person name="Li S."/>
            <person name="Li W.J."/>
            <person name="Wang Y."/>
        </authorList>
    </citation>
    <scope>NUCLEOTIDE SEQUENCE [LARGE SCALE GENOMIC DNA]</scope>
    <source>
        <strain evidence="2 3">42-50</strain>
    </source>
</reference>
<organism evidence="2 3">
    <name type="scientific">Arsenicitalea aurantiaca</name>
    <dbReference type="NCBI Taxonomy" id="1783274"/>
    <lineage>
        <taxon>Bacteria</taxon>
        <taxon>Pseudomonadati</taxon>
        <taxon>Pseudomonadota</taxon>
        <taxon>Alphaproteobacteria</taxon>
        <taxon>Hyphomicrobiales</taxon>
        <taxon>Devosiaceae</taxon>
        <taxon>Arsenicitalea</taxon>
    </lineage>
</organism>
<proteinExistence type="predicted"/>
<keyword evidence="2" id="KW-0808">Transferase</keyword>
<dbReference type="PANTHER" id="PTHR42673:SF4">
    <property type="entry name" value="MALEYLACETOACETATE ISOMERASE"/>
    <property type="match status" value="1"/>
</dbReference>
<dbReference type="GO" id="GO:0006749">
    <property type="term" value="P:glutathione metabolic process"/>
    <property type="evidence" value="ECO:0007669"/>
    <property type="project" value="TreeGrafter"/>
</dbReference>
<dbReference type="SFLD" id="SFLDS00019">
    <property type="entry name" value="Glutathione_Transferase_(cytos"/>
    <property type="match status" value="1"/>
</dbReference>
<dbReference type="GO" id="GO:0016034">
    <property type="term" value="F:maleylacetoacetate isomerase activity"/>
    <property type="evidence" value="ECO:0007669"/>
    <property type="project" value="TreeGrafter"/>
</dbReference>
<gene>
    <name evidence="2" type="ORF">EMQ25_07460</name>
</gene>
<comment type="caution">
    <text evidence="2">The sequence shown here is derived from an EMBL/GenBank/DDBJ whole genome shotgun (WGS) entry which is preliminary data.</text>
</comment>
<evidence type="ECO:0000259" key="1">
    <source>
        <dbReference type="PROSITE" id="PS50404"/>
    </source>
</evidence>
<dbReference type="Gene3D" id="3.40.30.10">
    <property type="entry name" value="Glutaredoxin"/>
    <property type="match status" value="1"/>
</dbReference>
<dbReference type="Pfam" id="PF13409">
    <property type="entry name" value="GST_N_2"/>
    <property type="match status" value="1"/>
</dbReference>